<dbReference type="SUPFAM" id="SSF64005">
    <property type="entry name" value="Undecaprenyl diphosphate synthase"/>
    <property type="match status" value="1"/>
</dbReference>
<dbReference type="GO" id="GO:0016094">
    <property type="term" value="P:polyprenol biosynthetic process"/>
    <property type="evidence" value="ECO:0007669"/>
    <property type="project" value="TreeGrafter"/>
</dbReference>
<dbReference type="InterPro" id="IPR036424">
    <property type="entry name" value="UPP_synth-like_sf"/>
</dbReference>
<dbReference type="EC" id="2.5.1.-" evidence="2"/>
<dbReference type="AlphaFoldDB" id="T1DDF9"/>
<dbReference type="GO" id="GO:0045547">
    <property type="term" value="F:ditrans,polycis-polyprenyl diphosphate synthase [(2E,6E)-farnesyl diphosphate specific] activity"/>
    <property type="evidence" value="ECO:0007669"/>
    <property type="project" value="TreeGrafter"/>
</dbReference>
<accession>T1DDF9</accession>
<organism evidence="2">
    <name type="scientific">mine drainage metagenome</name>
    <dbReference type="NCBI Taxonomy" id="410659"/>
    <lineage>
        <taxon>unclassified sequences</taxon>
        <taxon>metagenomes</taxon>
        <taxon>ecological metagenomes</taxon>
    </lineage>
</organism>
<reference evidence="2" key="2">
    <citation type="journal article" date="2014" name="ISME J.">
        <title>Microbial stratification in low pH oxic and suboxic macroscopic growths along an acid mine drainage.</title>
        <authorList>
            <person name="Mendez-Garcia C."/>
            <person name="Mesa V."/>
            <person name="Sprenger R.R."/>
            <person name="Richter M."/>
            <person name="Diez M.S."/>
            <person name="Solano J."/>
            <person name="Bargiela R."/>
            <person name="Golyshina O.V."/>
            <person name="Manteca A."/>
            <person name="Ramos J.L."/>
            <person name="Gallego J.R."/>
            <person name="Llorente I."/>
            <person name="Martins Dos Santos V.A."/>
            <person name="Jensen O.N."/>
            <person name="Pelaez A.I."/>
            <person name="Sanchez J."/>
            <person name="Ferrer M."/>
        </authorList>
    </citation>
    <scope>NUCLEOTIDE SEQUENCE</scope>
</reference>
<comment type="caution">
    <text evidence="2">The sequence shown here is derived from an EMBL/GenBank/DDBJ whole genome shotgun (WGS) entry which is preliminary data.</text>
</comment>
<dbReference type="Pfam" id="PF01255">
    <property type="entry name" value="Prenyltransf"/>
    <property type="match status" value="1"/>
</dbReference>
<feature type="non-terminal residue" evidence="2">
    <location>
        <position position="97"/>
    </location>
</feature>
<evidence type="ECO:0000256" key="1">
    <source>
        <dbReference type="ARBA" id="ARBA00022679"/>
    </source>
</evidence>
<reference evidence="2" key="1">
    <citation type="submission" date="2013-08" db="EMBL/GenBank/DDBJ databases">
        <authorList>
            <person name="Mendez C."/>
            <person name="Richter M."/>
            <person name="Ferrer M."/>
            <person name="Sanchez J."/>
        </authorList>
    </citation>
    <scope>NUCLEOTIDE SEQUENCE</scope>
</reference>
<gene>
    <name evidence="2" type="ORF">B1A_01280</name>
</gene>
<dbReference type="InterPro" id="IPR001441">
    <property type="entry name" value="UPP_synth-like"/>
</dbReference>
<proteinExistence type="predicted"/>
<dbReference type="EMBL" id="AUZX01000975">
    <property type="protein sequence ID" value="EQD80065.1"/>
    <property type="molecule type" value="Genomic_DNA"/>
</dbReference>
<dbReference type="PANTHER" id="PTHR10291:SF43">
    <property type="entry name" value="DEHYDRODOLICHYL DIPHOSPHATE SYNTHASE COMPLEX SUBUNIT DHDDS"/>
    <property type="match status" value="1"/>
</dbReference>
<dbReference type="Gene3D" id="3.40.1180.10">
    <property type="entry name" value="Decaprenyl diphosphate synthase-like"/>
    <property type="match status" value="1"/>
</dbReference>
<name>T1DDF9_9ZZZZ</name>
<dbReference type="PANTHER" id="PTHR10291">
    <property type="entry name" value="DEHYDRODOLICHYL DIPHOSPHATE SYNTHASE FAMILY MEMBER"/>
    <property type="match status" value="1"/>
</dbReference>
<evidence type="ECO:0000313" key="2">
    <source>
        <dbReference type="EMBL" id="EQD80065.1"/>
    </source>
</evidence>
<sequence>MGISKRIGDVTEEVYEKVLLNQIRDGGSVPMHIGIITDGNRRYAIERGISPNQGHVKGKEKLEEVLEWCMEIGTKAVTIYGFSTENFLRNPEEVDFL</sequence>
<keyword evidence="1 2" id="KW-0808">Transferase</keyword>
<protein>
    <submittedName>
        <fullName evidence="2">Di-trans-poly-cis-decaprenylcistransferase-like protein</fullName>
        <ecNumber evidence="2">2.5.1.-</ecNumber>
    </submittedName>
</protein>